<comment type="similarity">
    <text evidence="1">Belongs to the SMP-30/CGR1 family.</text>
</comment>
<protein>
    <submittedName>
        <fullName evidence="3">SMP-30/gluconolactonase/LRE family protein</fullName>
        <ecNumber evidence="3">3.1.1.99</ecNumber>
    </submittedName>
</protein>
<dbReference type="InterPro" id="IPR011042">
    <property type="entry name" value="6-blade_b-propeller_TolB-like"/>
</dbReference>
<dbReference type="InterPro" id="IPR005511">
    <property type="entry name" value="SMP-30"/>
</dbReference>
<evidence type="ECO:0000256" key="1">
    <source>
        <dbReference type="ARBA" id="ARBA00008853"/>
    </source>
</evidence>
<dbReference type="PRINTS" id="PR01790">
    <property type="entry name" value="SMP30FAMILY"/>
</dbReference>
<dbReference type="EC" id="3.1.1.99" evidence="3"/>
<organism evidence="3 4">
    <name type="scientific">Aquipuribacter nitratireducens</name>
    <dbReference type="NCBI Taxonomy" id="650104"/>
    <lineage>
        <taxon>Bacteria</taxon>
        <taxon>Bacillati</taxon>
        <taxon>Actinomycetota</taxon>
        <taxon>Actinomycetes</taxon>
        <taxon>Micrococcales</taxon>
        <taxon>Intrasporangiaceae</taxon>
        <taxon>Aquipuribacter</taxon>
    </lineage>
</organism>
<proteinExistence type="inferred from homology"/>
<dbReference type="EMBL" id="JBHSLD010000001">
    <property type="protein sequence ID" value="MFC5379460.1"/>
    <property type="molecule type" value="Genomic_DNA"/>
</dbReference>
<gene>
    <name evidence="3" type="ORF">ACFPJ6_01520</name>
</gene>
<dbReference type="SUPFAM" id="SSF63829">
    <property type="entry name" value="Calcium-dependent phosphotriesterase"/>
    <property type="match status" value="1"/>
</dbReference>
<feature type="domain" description="SMP-30/Gluconolactonase/LRE-like region" evidence="2">
    <location>
        <begin position="17"/>
        <end position="259"/>
    </location>
</feature>
<sequence length="298" mass="31007">MLTTIEALSAGEETYQLAEGPRWDAARGRLVWVDIYAGEVLRGTVDGPGLVTVEHRDHVDGMVGAALPTTDGGLVLAAQEHVAVLGADRRLALGPRVVPAGSGRRCNDATTDPAGRLLVGTLTMDGGSDHEALVRLEPDGSLTTLDDDLGQANGIAFSTDGTRMYSVDTTRHVVHARDYDAATGRTGPRAVHLDLGDALPDGITVDAADHLWVAVFGAGEVRRFSPTGVLDTVVRVPAPHTTSAALAGGDLRTLVVTTGSAELDDAGRAAHPLSGRLFSARVDVPGVPVVPWRAVPFG</sequence>
<dbReference type="GO" id="GO:0016787">
    <property type="term" value="F:hydrolase activity"/>
    <property type="evidence" value="ECO:0007669"/>
    <property type="project" value="UniProtKB-KW"/>
</dbReference>
<evidence type="ECO:0000313" key="4">
    <source>
        <dbReference type="Proteomes" id="UP001596122"/>
    </source>
</evidence>
<evidence type="ECO:0000259" key="2">
    <source>
        <dbReference type="Pfam" id="PF08450"/>
    </source>
</evidence>
<comment type="caution">
    <text evidence="3">The sequence shown here is derived from an EMBL/GenBank/DDBJ whole genome shotgun (WGS) entry which is preliminary data.</text>
</comment>
<reference evidence="4" key="1">
    <citation type="journal article" date="2019" name="Int. J. Syst. Evol. Microbiol.">
        <title>The Global Catalogue of Microorganisms (GCM) 10K type strain sequencing project: providing services to taxonomists for standard genome sequencing and annotation.</title>
        <authorList>
            <consortium name="The Broad Institute Genomics Platform"/>
            <consortium name="The Broad Institute Genome Sequencing Center for Infectious Disease"/>
            <person name="Wu L."/>
            <person name="Ma J."/>
        </authorList>
    </citation>
    <scope>NUCLEOTIDE SEQUENCE [LARGE SCALE GENOMIC DNA]</scope>
    <source>
        <strain evidence="4">CCUG 43114</strain>
    </source>
</reference>
<keyword evidence="3" id="KW-0378">Hydrolase</keyword>
<accession>A0ABW0GHY0</accession>
<dbReference type="Proteomes" id="UP001596122">
    <property type="component" value="Unassembled WGS sequence"/>
</dbReference>
<dbReference type="PANTHER" id="PTHR10907:SF47">
    <property type="entry name" value="REGUCALCIN"/>
    <property type="match status" value="1"/>
</dbReference>
<name>A0ABW0GHY0_9MICO</name>
<dbReference type="InterPro" id="IPR013658">
    <property type="entry name" value="SGL"/>
</dbReference>
<evidence type="ECO:0000313" key="3">
    <source>
        <dbReference type="EMBL" id="MFC5379460.1"/>
    </source>
</evidence>
<keyword evidence="4" id="KW-1185">Reference proteome</keyword>
<dbReference type="Gene3D" id="2.120.10.30">
    <property type="entry name" value="TolB, C-terminal domain"/>
    <property type="match status" value="1"/>
</dbReference>
<dbReference type="RefSeq" id="WP_340266332.1">
    <property type="nucleotide sequence ID" value="NZ_JBBEOG010000001.1"/>
</dbReference>
<dbReference type="Pfam" id="PF08450">
    <property type="entry name" value="SGL"/>
    <property type="match status" value="1"/>
</dbReference>
<dbReference type="PANTHER" id="PTHR10907">
    <property type="entry name" value="REGUCALCIN"/>
    <property type="match status" value="1"/>
</dbReference>